<dbReference type="Pfam" id="PF14164">
    <property type="entry name" value="YqzH"/>
    <property type="match status" value="1"/>
</dbReference>
<gene>
    <name evidence="1" type="ORF">IMZ08_20325</name>
</gene>
<name>A0ABR9QPF6_9BACI</name>
<proteinExistence type="predicted"/>
<evidence type="ECO:0000313" key="1">
    <source>
        <dbReference type="EMBL" id="MBE4910391.1"/>
    </source>
</evidence>
<keyword evidence="2" id="KW-1185">Reference proteome</keyword>
<dbReference type="Proteomes" id="UP001516662">
    <property type="component" value="Unassembled WGS sequence"/>
</dbReference>
<dbReference type="EMBL" id="JADCLJ010000024">
    <property type="protein sequence ID" value="MBE4910391.1"/>
    <property type="molecule type" value="Genomic_DNA"/>
</dbReference>
<sequence length="64" mass="7741">MDKKLIHKMIRNCFYQYNHDLDSVPLSEREYDDLYDKVSKAIEEDKNADLHDLINDVVYEYLSK</sequence>
<dbReference type="RefSeq" id="WP_193539631.1">
    <property type="nucleotide sequence ID" value="NZ_JADCLJ010000024.1"/>
</dbReference>
<reference evidence="1 2" key="1">
    <citation type="submission" date="2020-10" db="EMBL/GenBank/DDBJ databases">
        <title>Bacillus sp. HD4P25, an endophyte from a halophyte.</title>
        <authorList>
            <person name="Sun J.-Q."/>
        </authorList>
    </citation>
    <scope>NUCLEOTIDE SEQUENCE [LARGE SCALE GENOMIC DNA]</scope>
    <source>
        <strain evidence="1 2">YIM 93174</strain>
    </source>
</reference>
<organism evidence="1 2">
    <name type="scientific">Litchfieldia luteola</name>
    <dbReference type="NCBI Taxonomy" id="682179"/>
    <lineage>
        <taxon>Bacteria</taxon>
        <taxon>Bacillati</taxon>
        <taxon>Bacillota</taxon>
        <taxon>Bacilli</taxon>
        <taxon>Bacillales</taxon>
        <taxon>Bacillaceae</taxon>
        <taxon>Litchfieldia</taxon>
    </lineage>
</organism>
<evidence type="ECO:0008006" key="3">
    <source>
        <dbReference type="Google" id="ProtNLM"/>
    </source>
</evidence>
<evidence type="ECO:0000313" key="2">
    <source>
        <dbReference type="Proteomes" id="UP001516662"/>
    </source>
</evidence>
<accession>A0ABR9QPF6</accession>
<dbReference type="InterPro" id="IPR025546">
    <property type="entry name" value="YqzH"/>
</dbReference>
<protein>
    <recommendedName>
        <fullName evidence="3">YqzH-like protein</fullName>
    </recommendedName>
</protein>
<comment type="caution">
    <text evidence="1">The sequence shown here is derived from an EMBL/GenBank/DDBJ whole genome shotgun (WGS) entry which is preliminary data.</text>
</comment>